<dbReference type="AlphaFoldDB" id="A0A0E4C8A8"/>
<dbReference type="OrthoDB" id="2353623at2"/>
<proteinExistence type="predicted"/>
<keyword evidence="2" id="KW-0687">Ribonucleoprotein</keyword>
<dbReference type="SUPFAM" id="SSF55315">
    <property type="entry name" value="L30e-like"/>
    <property type="match status" value="1"/>
</dbReference>
<dbReference type="Proteomes" id="UP000045545">
    <property type="component" value="Unassembled WGS sequence"/>
</dbReference>
<accession>A0A0E4C8A8</accession>
<dbReference type="STRING" id="690567.1103"/>
<dbReference type="InterPro" id="IPR029064">
    <property type="entry name" value="Ribosomal_eL30-like_sf"/>
</dbReference>
<dbReference type="PRINTS" id="PR00884">
    <property type="entry name" value="RIBOSOMALHS6"/>
</dbReference>
<dbReference type="GO" id="GO:0005840">
    <property type="term" value="C:ribosome"/>
    <property type="evidence" value="ECO:0007669"/>
    <property type="project" value="UniProtKB-KW"/>
</dbReference>
<organism evidence="2 3">
    <name type="scientific">Syntrophomonas zehnderi OL-4</name>
    <dbReference type="NCBI Taxonomy" id="690567"/>
    <lineage>
        <taxon>Bacteria</taxon>
        <taxon>Bacillati</taxon>
        <taxon>Bacillota</taxon>
        <taxon>Clostridia</taxon>
        <taxon>Eubacteriales</taxon>
        <taxon>Syntrophomonadaceae</taxon>
        <taxon>Syntrophomonas</taxon>
    </lineage>
</organism>
<keyword evidence="3" id="KW-1185">Reference proteome</keyword>
<evidence type="ECO:0000259" key="1">
    <source>
        <dbReference type="Pfam" id="PF01248"/>
    </source>
</evidence>
<sequence length="82" mass="8921">MSLNEIREGNKVIGSKQVKKAITKGLAKKVYLADDAEPHIIGPLQELCRQYQVEIEEVNKMEQLGNACGIEVGSAAVALLID</sequence>
<evidence type="ECO:0000313" key="3">
    <source>
        <dbReference type="Proteomes" id="UP000045545"/>
    </source>
</evidence>
<dbReference type="RefSeq" id="WP_046496422.1">
    <property type="nucleotide sequence ID" value="NZ_CGIH01000018.1"/>
</dbReference>
<keyword evidence="2" id="KW-0689">Ribosomal protein</keyword>
<evidence type="ECO:0000313" key="2">
    <source>
        <dbReference type="EMBL" id="CFX37131.1"/>
    </source>
</evidence>
<gene>
    <name evidence="2" type="ORF">1103</name>
</gene>
<reference evidence="2 3" key="1">
    <citation type="submission" date="2015-03" db="EMBL/GenBank/DDBJ databases">
        <authorList>
            <person name="Murphy D."/>
        </authorList>
    </citation>
    <scope>NUCLEOTIDE SEQUENCE [LARGE SCALE GENOMIC DNA]</scope>
    <source>
        <strain evidence="2 3">OL-4</strain>
    </source>
</reference>
<dbReference type="Pfam" id="PF01248">
    <property type="entry name" value="Ribosomal_L7Ae"/>
    <property type="match status" value="1"/>
</dbReference>
<dbReference type="Gene3D" id="3.30.1330.30">
    <property type="match status" value="1"/>
</dbReference>
<dbReference type="InterPro" id="IPR004038">
    <property type="entry name" value="Ribosomal_eL8/eL30/eS12/Gad45"/>
</dbReference>
<feature type="domain" description="Ribosomal protein eL8/eL30/eS12/Gadd45" evidence="1">
    <location>
        <begin position="9"/>
        <end position="78"/>
    </location>
</feature>
<dbReference type="EMBL" id="CGIH01000018">
    <property type="protein sequence ID" value="CFX37131.1"/>
    <property type="molecule type" value="Genomic_DNA"/>
</dbReference>
<protein>
    <submittedName>
        <fullName evidence="2">Ribosomal protein L7Ae/L30e/S12e/Gadd45</fullName>
    </submittedName>
</protein>
<name>A0A0E4C8A8_9FIRM</name>